<reference evidence="3 5" key="1">
    <citation type="submission" date="2015-05" db="EMBL/GenBank/DDBJ databases">
        <title>Genome assembly of Archangium gephyra DSM 2261.</title>
        <authorList>
            <person name="Sharma G."/>
            <person name="Subramanian S."/>
        </authorList>
    </citation>
    <scope>NUCLEOTIDE SEQUENCE [LARGE SCALE GENOMIC DNA]</scope>
    <source>
        <strain evidence="3 5">DSM 2261</strain>
    </source>
</reference>
<reference evidence="4 6" key="2">
    <citation type="submission" date="2018-08" db="EMBL/GenBank/DDBJ databases">
        <title>Genomic Encyclopedia of Archaeal and Bacterial Type Strains, Phase II (KMG-II): from individual species to whole genera.</title>
        <authorList>
            <person name="Goeker M."/>
        </authorList>
    </citation>
    <scope>NUCLEOTIDE SEQUENCE [LARGE SCALE GENOMIC DNA]</scope>
    <source>
        <strain evidence="4 6">DSM 2261</strain>
    </source>
</reference>
<dbReference type="RefSeq" id="WP_047858433.1">
    <property type="nucleotide sequence ID" value="NZ_CP011509.1"/>
</dbReference>
<evidence type="ECO:0000256" key="2">
    <source>
        <dbReference type="SAM" id="SignalP"/>
    </source>
</evidence>
<keyword evidence="6" id="KW-1185">Reference proteome</keyword>
<dbReference type="AlphaFoldDB" id="A0AAC8TG14"/>
<dbReference type="Proteomes" id="UP000035579">
    <property type="component" value="Chromosome"/>
</dbReference>
<evidence type="ECO:0000313" key="6">
    <source>
        <dbReference type="Proteomes" id="UP000256345"/>
    </source>
</evidence>
<proteinExistence type="predicted"/>
<name>A0AAC8TG14_9BACT</name>
<evidence type="ECO:0000313" key="5">
    <source>
        <dbReference type="Proteomes" id="UP000035579"/>
    </source>
</evidence>
<keyword evidence="2" id="KW-0732">Signal</keyword>
<organism evidence="3 5">
    <name type="scientific">Archangium gephyra</name>
    <dbReference type="NCBI Taxonomy" id="48"/>
    <lineage>
        <taxon>Bacteria</taxon>
        <taxon>Pseudomonadati</taxon>
        <taxon>Myxococcota</taxon>
        <taxon>Myxococcia</taxon>
        <taxon>Myxococcales</taxon>
        <taxon>Cystobacterineae</taxon>
        <taxon>Archangiaceae</taxon>
        <taxon>Archangium</taxon>
    </lineage>
</organism>
<dbReference type="EMBL" id="CP011509">
    <property type="protein sequence ID" value="AKJ04692.1"/>
    <property type="molecule type" value="Genomic_DNA"/>
</dbReference>
<protein>
    <recommendedName>
        <fullName evidence="7">Periplasmic heavy metal sensor</fullName>
    </recommendedName>
</protein>
<feature type="chain" id="PRO_5041918403" description="Periplasmic heavy metal sensor" evidence="2">
    <location>
        <begin position="20"/>
        <end position="204"/>
    </location>
</feature>
<accession>A0AAC8TG14</accession>
<dbReference type="EMBL" id="QUMU01000001">
    <property type="protein sequence ID" value="REG37249.1"/>
    <property type="molecule type" value="Genomic_DNA"/>
</dbReference>
<feature type="signal peptide" evidence="2">
    <location>
        <begin position="1"/>
        <end position="19"/>
    </location>
</feature>
<evidence type="ECO:0000313" key="4">
    <source>
        <dbReference type="EMBL" id="REG37249.1"/>
    </source>
</evidence>
<sequence>MMKKLLCALVVLTAVPALAQDKEEDVRIRMHGPGAAPMPPRPPMPPMPPMPPEAPIGPPSFGIPPEVAAKIGLPQAIVQKVQDLSFEANEALIGLEADLKRAQLALEKELRQPAPNEGGVKDLVEKVGRAETAVRQNRVGLMVAIKKALGPDFWQKLEAEMGSLSMGGFPRRIHIQRRFEDPRGAPGAPGAPAAPGQEPSERKR</sequence>
<evidence type="ECO:0008006" key="7">
    <source>
        <dbReference type="Google" id="ProtNLM"/>
    </source>
</evidence>
<dbReference type="Gene3D" id="1.20.120.1490">
    <property type="match status" value="1"/>
</dbReference>
<dbReference type="KEGG" id="age:AA314_06318"/>
<dbReference type="Proteomes" id="UP000256345">
    <property type="component" value="Unassembled WGS sequence"/>
</dbReference>
<gene>
    <name evidence="3" type="ORF">AA314_06318</name>
    <name evidence="4" type="ORF">ATI61_101229</name>
</gene>
<evidence type="ECO:0000256" key="1">
    <source>
        <dbReference type="SAM" id="MobiDB-lite"/>
    </source>
</evidence>
<feature type="region of interest" description="Disordered" evidence="1">
    <location>
        <begin position="175"/>
        <end position="204"/>
    </location>
</feature>
<feature type="compositionally biased region" description="Low complexity" evidence="1">
    <location>
        <begin position="184"/>
        <end position="196"/>
    </location>
</feature>
<evidence type="ECO:0000313" key="3">
    <source>
        <dbReference type="EMBL" id="AKJ04692.1"/>
    </source>
</evidence>